<dbReference type="RefSeq" id="WP_379656902.1">
    <property type="nucleotide sequence ID" value="NZ_JBHTIV010000005.1"/>
</dbReference>
<proteinExistence type="predicted"/>
<feature type="domain" description="PKD/Chitinase" evidence="1">
    <location>
        <begin position="40"/>
        <end position="117"/>
    </location>
</feature>
<protein>
    <recommendedName>
        <fullName evidence="1">PKD/Chitinase domain-containing protein</fullName>
    </recommendedName>
</protein>
<dbReference type="Gene3D" id="2.60.120.430">
    <property type="entry name" value="Galactose-binding lectin"/>
    <property type="match status" value="2"/>
</dbReference>
<organism evidence="2 3">
    <name type="scientific">Psychroflexus salinarum</name>
    <dbReference type="NCBI Taxonomy" id="546024"/>
    <lineage>
        <taxon>Bacteria</taxon>
        <taxon>Pseudomonadati</taxon>
        <taxon>Bacteroidota</taxon>
        <taxon>Flavobacteriia</taxon>
        <taxon>Flavobacteriales</taxon>
        <taxon>Flavobacteriaceae</taxon>
        <taxon>Psychroflexus</taxon>
    </lineage>
</organism>
<accession>A0ABW3GLS1</accession>
<evidence type="ECO:0000259" key="1">
    <source>
        <dbReference type="SMART" id="SM00089"/>
    </source>
</evidence>
<dbReference type="CDD" id="cd00146">
    <property type="entry name" value="PKD"/>
    <property type="match status" value="1"/>
</dbReference>
<evidence type="ECO:0000313" key="2">
    <source>
        <dbReference type="EMBL" id="MFD0931569.1"/>
    </source>
</evidence>
<evidence type="ECO:0000313" key="3">
    <source>
        <dbReference type="Proteomes" id="UP001597049"/>
    </source>
</evidence>
<reference evidence="3" key="1">
    <citation type="journal article" date="2019" name="Int. J. Syst. Evol. Microbiol.">
        <title>The Global Catalogue of Microorganisms (GCM) 10K type strain sequencing project: providing services to taxonomists for standard genome sequencing and annotation.</title>
        <authorList>
            <consortium name="The Broad Institute Genomics Platform"/>
            <consortium name="The Broad Institute Genome Sequencing Center for Infectious Disease"/>
            <person name="Wu L."/>
            <person name="Ma J."/>
        </authorList>
    </citation>
    <scope>NUCLEOTIDE SEQUENCE [LARGE SCALE GENOMIC DNA]</scope>
    <source>
        <strain evidence="3">CCUG 56752</strain>
    </source>
</reference>
<name>A0ABW3GLS1_9FLAO</name>
<dbReference type="SUPFAM" id="SSF49785">
    <property type="entry name" value="Galactose-binding domain-like"/>
    <property type="match status" value="1"/>
</dbReference>
<dbReference type="EMBL" id="JBHTIV010000005">
    <property type="protein sequence ID" value="MFD0931569.1"/>
    <property type="molecule type" value="Genomic_DNA"/>
</dbReference>
<dbReference type="Gene3D" id="2.60.40.10">
    <property type="entry name" value="Immunoglobulins"/>
    <property type="match status" value="2"/>
</dbReference>
<dbReference type="SUPFAM" id="SSF49299">
    <property type="entry name" value="PKD domain"/>
    <property type="match status" value="2"/>
</dbReference>
<comment type="caution">
    <text evidence="2">The sequence shown here is derived from an EMBL/GenBank/DDBJ whole genome shotgun (WGS) entry which is preliminary data.</text>
</comment>
<dbReference type="InterPro" id="IPR035986">
    <property type="entry name" value="PKD_dom_sf"/>
</dbReference>
<dbReference type="PROSITE" id="PS51257">
    <property type="entry name" value="PROKAR_LIPOPROTEIN"/>
    <property type="match status" value="1"/>
</dbReference>
<dbReference type="SMART" id="SM00089">
    <property type="entry name" value="PKD"/>
    <property type="match status" value="2"/>
</dbReference>
<dbReference type="InterPro" id="IPR013783">
    <property type="entry name" value="Ig-like_fold"/>
</dbReference>
<sequence length="527" mass="57873">MNKQFYILWLCVISVFTVSCSDDDGLQEVSMGAPTNLDAKITMTQDNSGVVSFQPTAENATAFLLNYGDGTPVSDTIAPGESLSHSYEEGTYDVTIIASNISGRTEELAKPLEVSFNPPSNLVVTVENDGVQSNTVNVTASADFASSFDVDFGEDGVDSVINGGIGETVTYTYQQPGIYTITVVAMGASSETATYTEEDFEVTEVLIPVVAAPVPTRPEQNVIAIYSDKYTPITTTEFPTSWSDTGFEEIQVEGDNIIKYTELAFTGIVTDYENPTDLTGMDFIHFDYWTTDATDLGFKIVNTTTDPVQEDIVNIGTPVQGEWVSVDIPLSDYDLDRSQITQLLFDTLGSRATVFIDNLYFYTDAPTEPIVPAPVPSVPEENVISIYSDTYTSITVTELPTTWSGSIYEEVSIDGNNAMLFTNFDFLGIVTDYENPTDLTGMTHVHFDYWSPNAESLGLKLVNTTLDPVQEDLEDVGNVALGEWVSVDIQLSNFDMDLSAVTQLIFDNLELEDADDTVYIDNFYFYN</sequence>
<dbReference type="InterPro" id="IPR022409">
    <property type="entry name" value="PKD/Chitinase_dom"/>
</dbReference>
<gene>
    <name evidence="2" type="ORF">ACFQ0R_03050</name>
</gene>
<dbReference type="Proteomes" id="UP001597049">
    <property type="component" value="Unassembled WGS sequence"/>
</dbReference>
<dbReference type="InterPro" id="IPR008979">
    <property type="entry name" value="Galactose-bd-like_sf"/>
</dbReference>
<keyword evidence="3" id="KW-1185">Reference proteome</keyword>
<feature type="domain" description="PKD/Chitinase" evidence="1">
    <location>
        <begin position="121"/>
        <end position="200"/>
    </location>
</feature>